<proteinExistence type="predicted"/>
<gene>
    <name evidence="2" type="ORF">AYI69_g4438</name>
</gene>
<dbReference type="PANTHER" id="PTHR14094:SF9">
    <property type="entry name" value="SIGNAL RECOGNITION PARTICLE SUBUNIT SRP72"/>
    <property type="match status" value="1"/>
</dbReference>
<dbReference type="GO" id="GO:0043022">
    <property type="term" value="F:ribosome binding"/>
    <property type="evidence" value="ECO:0007669"/>
    <property type="project" value="TreeGrafter"/>
</dbReference>
<dbReference type="InterPro" id="IPR031545">
    <property type="entry name" value="SRP72_TPR-like"/>
</dbReference>
<dbReference type="PIRSF" id="PIRSF038922">
    <property type="entry name" value="SRP72"/>
    <property type="match status" value="1"/>
</dbReference>
<reference evidence="3" key="1">
    <citation type="submission" date="2017-01" db="EMBL/GenBank/DDBJ databases">
        <authorList>
            <person name="Wang Y."/>
            <person name="White M."/>
            <person name="Kvist S."/>
            <person name="Moncalvo J.-M."/>
        </authorList>
    </citation>
    <scope>NUCLEOTIDE SEQUENCE [LARGE SCALE GENOMIC DNA]</scope>
    <source>
        <strain evidence="3">ID-206-W2</strain>
    </source>
</reference>
<feature type="region of interest" description="Disordered" evidence="1">
    <location>
        <begin position="605"/>
        <end position="637"/>
    </location>
</feature>
<dbReference type="GO" id="GO:0008312">
    <property type="term" value="F:7S RNA binding"/>
    <property type="evidence" value="ECO:0007669"/>
    <property type="project" value="TreeGrafter"/>
</dbReference>
<feature type="region of interest" description="Disordered" evidence="1">
    <location>
        <begin position="702"/>
        <end position="729"/>
    </location>
</feature>
<organism evidence="2 3">
    <name type="scientific">Smittium culicis</name>
    <dbReference type="NCBI Taxonomy" id="133412"/>
    <lineage>
        <taxon>Eukaryota</taxon>
        <taxon>Fungi</taxon>
        <taxon>Fungi incertae sedis</taxon>
        <taxon>Zoopagomycota</taxon>
        <taxon>Kickxellomycotina</taxon>
        <taxon>Harpellomycetes</taxon>
        <taxon>Harpellales</taxon>
        <taxon>Legeriomycetaceae</taxon>
        <taxon>Smittium</taxon>
    </lineage>
</organism>
<accession>A0A1R1YDM4</accession>
<dbReference type="GO" id="GO:0006614">
    <property type="term" value="P:SRP-dependent cotranslational protein targeting to membrane"/>
    <property type="evidence" value="ECO:0007669"/>
    <property type="project" value="InterPro"/>
</dbReference>
<protein>
    <submittedName>
        <fullName evidence="2">Signal recognition particle subunit SRP72</fullName>
    </submittedName>
</protein>
<dbReference type="Proteomes" id="UP000187429">
    <property type="component" value="Unassembled WGS sequence"/>
</dbReference>
<feature type="compositionally biased region" description="Basic residues" evidence="1">
    <location>
        <begin position="536"/>
        <end position="547"/>
    </location>
</feature>
<feature type="compositionally biased region" description="Basic residues" evidence="1">
    <location>
        <begin position="716"/>
        <end position="729"/>
    </location>
</feature>
<dbReference type="SUPFAM" id="SSF48452">
    <property type="entry name" value="TPR-like"/>
    <property type="match status" value="1"/>
</dbReference>
<dbReference type="Pfam" id="PF17004">
    <property type="entry name" value="SRP_TPR_like"/>
    <property type="match status" value="1"/>
</dbReference>
<evidence type="ECO:0000313" key="3">
    <source>
        <dbReference type="Proteomes" id="UP000187429"/>
    </source>
</evidence>
<comment type="caution">
    <text evidence="2">The sequence shown here is derived from an EMBL/GenBank/DDBJ whole genome shotgun (WGS) entry which is preliminary data.</text>
</comment>
<dbReference type="EMBL" id="LSSM01001719">
    <property type="protein sequence ID" value="OMJ24993.1"/>
    <property type="molecule type" value="Genomic_DNA"/>
</dbReference>
<feature type="region of interest" description="Disordered" evidence="1">
    <location>
        <begin position="533"/>
        <end position="555"/>
    </location>
</feature>
<dbReference type="OrthoDB" id="5421607at2759"/>
<dbReference type="GO" id="GO:0005786">
    <property type="term" value="C:signal recognition particle, endoplasmic reticulum targeting"/>
    <property type="evidence" value="ECO:0007669"/>
    <property type="project" value="TreeGrafter"/>
</dbReference>
<evidence type="ECO:0000313" key="2">
    <source>
        <dbReference type="EMBL" id="OMJ24993.1"/>
    </source>
</evidence>
<dbReference type="InterPro" id="IPR011990">
    <property type="entry name" value="TPR-like_helical_dom_sf"/>
</dbReference>
<dbReference type="PANTHER" id="PTHR14094">
    <property type="entry name" value="SIGNAL RECOGNITION PARTICLE 72"/>
    <property type="match status" value="1"/>
</dbReference>
<dbReference type="InterPro" id="IPR026270">
    <property type="entry name" value="SRP72"/>
</dbReference>
<sequence length="729" mass="81566">MDSIEELYKELYSNINDREYEAAADICDKISQIKPRDSVARKTKVVCYMKLEKYSEAISLISDGKKGNHFSATELAFEEAYCLFCLDKLNSALRILESLGETERVLLLKAQVKYKQSEYLSSIETYKQILNIDDIRASSSEINNNLNANYAALKLSDHTSELGTLDIDEESVEDMFNNSLYLLKNGETQKSLDTLTVAIEMCREVSRNEGYSEKEIANELAPLNLQLGYIYYIMGDVKKASFAWRELESNLDSEKFIKSLSQINNKITQNLSSKGAIMRAVNLLTNFQKSSIFKSFNKSQKISISYNKAALLYKAKEFKAAKKALLSIQLSSIDKKDCDLFELKLLTIIQTSSKTKAINYINENLDEIRPNKRLAFIILLSELIDSRSKSQVRSVLDILSKYINNGSPIEPISLAPVICSKLASFTNGSPSMTELNALSLKLSDILRSQSIEFNEKSGNGYLYAGIAGFLVNNLDLSKHFVKKCLENDPNNQEALLFSSILSPTKNNHEKLSRYSDLLKQASLADSISKKIETKPKKATGSKNKKTEKKAATSTKVDSKELKAQIYLPGVPKKVLINNLSRANKHRRKLVEAKVGKLLSKKKETSIKKKKEIAQATGKKPAGNKDVPTGGRRKDGEVDPERWIPLRMRSYYKIKGKNRKYKSMRGGAQGQVSQKELDRLNANDGIKAGSSKGAAGNIAESLASGSGIKQMNESAKKTKTKVKKKILRIR</sequence>
<feature type="compositionally biased region" description="Polar residues" evidence="1">
    <location>
        <begin position="702"/>
        <end position="712"/>
    </location>
</feature>
<name>A0A1R1YDM4_9FUNG</name>
<dbReference type="AlphaFoldDB" id="A0A1R1YDM4"/>
<dbReference type="Gene3D" id="1.25.40.10">
    <property type="entry name" value="Tetratricopeptide repeat domain"/>
    <property type="match status" value="1"/>
</dbReference>
<keyword evidence="3" id="KW-1185">Reference proteome</keyword>
<evidence type="ECO:0000256" key="1">
    <source>
        <dbReference type="SAM" id="MobiDB-lite"/>
    </source>
</evidence>